<evidence type="ECO:0000313" key="2">
    <source>
        <dbReference type="Proteomes" id="UP000320766"/>
    </source>
</evidence>
<organism evidence="1 2">
    <name type="scientific">Candidatus Methanolliviera hydrocarbonicum</name>
    <dbReference type="NCBI Taxonomy" id="2491085"/>
    <lineage>
        <taxon>Archaea</taxon>
        <taxon>Methanobacteriati</taxon>
        <taxon>Methanobacteriota</taxon>
        <taxon>Candidatus Methanoliparia</taxon>
        <taxon>Candidatus Methanoliparales</taxon>
        <taxon>Candidatus Methanollivieraceae</taxon>
        <taxon>Candidatus Methanolliviera</taxon>
    </lineage>
</organism>
<dbReference type="PANTHER" id="PTHR43393">
    <property type="entry name" value="CYTOKININ RIBOSIDE 5'-MONOPHOSPHATE PHOSPHORIBOHYDROLASE"/>
    <property type="match status" value="1"/>
</dbReference>
<dbReference type="GO" id="GO:0005829">
    <property type="term" value="C:cytosol"/>
    <property type="evidence" value="ECO:0007669"/>
    <property type="project" value="TreeGrafter"/>
</dbReference>
<dbReference type="Gene3D" id="3.40.50.450">
    <property type="match status" value="1"/>
</dbReference>
<dbReference type="InterPro" id="IPR052341">
    <property type="entry name" value="LOG_family_nucleotidases"/>
</dbReference>
<protein>
    <submittedName>
        <fullName evidence="1">TIGR00725 family protein</fullName>
    </submittedName>
</protein>
<proteinExistence type="predicted"/>
<name>A0A520KXC3_9EURY</name>
<dbReference type="InterPro" id="IPR041164">
    <property type="entry name" value="LDcluster4"/>
</dbReference>
<dbReference type="InterPro" id="IPR005268">
    <property type="entry name" value="CHP00725"/>
</dbReference>
<sequence>MSCEEPKFVRGRCDQVRRIIAICGSDSGDENLTTHALRVAEDVGYYISMEESAVLLCGGRNGVMEAASRGAKKNGGLVIGMLPGSKEEANDFIEIAIPTGLGLARNHLIINSADAVIGICGRWGTLNELSFSMDIKKPTIVIKGTGGCADMLSDPKIVGRFKTKPYVANSAKEAVEMAFKFIS</sequence>
<evidence type="ECO:0000313" key="1">
    <source>
        <dbReference type="EMBL" id="RZN70418.1"/>
    </source>
</evidence>
<gene>
    <name evidence="1" type="ORF">EF807_03315</name>
</gene>
<reference evidence="1 2" key="1">
    <citation type="journal article" date="2019" name="Nat. Microbiol.">
        <title>Wide diversity of methane and short-chain alkane metabolisms in uncultured archaea.</title>
        <authorList>
            <person name="Borrel G."/>
            <person name="Adam P.S."/>
            <person name="McKay L.J."/>
            <person name="Chen L.X."/>
            <person name="Sierra-Garcia I.N."/>
            <person name="Sieber C.M."/>
            <person name="Letourneur Q."/>
            <person name="Ghozlane A."/>
            <person name="Andersen G.L."/>
            <person name="Li W.J."/>
            <person name="Hallam S.J."/>
            <person name="Muyzer G."/>
            <person name="de Oliveira V.M."/>
            <person name="Inskeep W.P."/>
            <person name="Banfield J.F."/>
            <person name="Gribaldo S."/>
        </authorList>
    </citation>
    <scope>NUCLEOTIDE SEQUENCE [LARGE SCALE GENOMIC DNA]</scope>
    <source>
        <strain evidence="1">NM1b</strain>
    </source>
</reference>
<comment type="caution">
    <text evidence="1">The sequence shown here is derived from an EMBL/GenBank/DDBJ whole genome shotgun (WGS) entry which is preliminary data.</text>
</comment>
<dbReference type="SUPFAM" id="SSF102405">
    <property type="entry name" value="MCP/YpsA-like"/>
    <property type="match status" value="1"/>
</dbReference>
<accession>A0A520KXC3</accession>
<dbReference type="PANTHER" id="PTHR43393:SF3">
    <property type="entry name" value="LYSINE DECARBOXYLASE-LIKE PROTEIN"/>
    <property type="match status" value="1"/>
</dbReference>
<dbReference type="Proteomes" id="UP000320766">
    <property type="component" value="Unassembled WGS sequence"/>
</dbReference>
<dbReference type="EMBL" id="RXIL01000055">
    <property type="protein sequence ID" value="RZN70418.1"/>
    <property type="molecule type" value="Genomic_DNA"/>
</dbReference>
<dbReference type="Pfam" id="PF18306">
    <property type="entry name" value="LDcluster4"/>
    <property type="match status" value="1"/>
</dbReference>
<dbReference type="NCBIfam" id="TIGR00725">
    <property type="entry name" value="TIGR00725 family protein"/>
    <property type="match status" value="1"/>
</dbReference>
<dbReference type="AlphaFoldDB" id="A0A520KXC3"/>